<evidence type="ECO:0000256" key="8">
    <source>
        <dbReference type="SAM" id="MobiDB-lite"/>
    </source>
</evidence>
<evidence type="ECO:0000256" key="4">
    <source>
        <dbReference type="ARBA" id="ARBA00023172"/>
    </source>
</evidence>
<keyword evidence="6 7" id="KW-0539">Nucleus</keyword>
<dbReference type="EMBL" id="JAYDYQ010001087">
    <property type="protein sequence ID" value="KAK4492421.1"/>
    <property type="molecule type" value="Genomic_DNA"/>
</dbReference>
<accession>A0ABR0DT92</accession>
<evidence type="ECO:0000313" key="11">
    <source>
        <dbReference type="Proteomes" id="UP001291926"/>
    </source>
</evidence>
<comment type="subcellular location">
    <subcellularLocation>
        <location evidence="1 7">Nucleus</location>
    </subcellularLocation>
</comment>
<sequence length="196" mass="22201">MVVSDAESTTAVEKEPVPMTGPMEIALKPRKLVTRGKRLKPTPSTQPEELKKTSERVTDTNINIYAMFEILKKKKKDEVNVKLESLILNRDSFAQTVENLFALSFLVKDGRVAINVDENGSHLVEALRNGPSAKDFETGVAINHHFIFRFDYGDWELMKNLVAEGEELMPHRHASLGKPPFLMPHATVFQTKTMYF</sequence>
<dbReference type="InterPro" id="IPR014854">
    <property type="entry name" value="Nse4_C"/>
</dbReference>
<feature type="compositionally biased region" description="Polar residues" evidence="8">
    <location>
        <begin position="1"/>
        <end position="11"/>
    </location>
</feature>
<dbReference type="Proteomes" id="UP001291926">
    <property type="component" value="Unassembled WGS sequence"/>
</dbReference>
<evidence type="ECO:0000259" key="9">
    <source>
        <dbReference type="Pfam" id="PF08743"/>
    </source>
</evidence>
<evidence type="ECO:0000256" key="5">
    <source>
        <dbReference type="ARBA" id="ARBA00023204"/>
    </source>
</evidence>
<comment type="similarity">
    <text evidence="2 7">Belongs to the NSE4 family.</text>
</comment>
<name>A0ABR0DT92_9LAMI</name>
<evidence type="ECO:0000256" key="3">
    <source>
        <dbReference type="ARBA" id="ARBA00022763"/>
    </source>
</evidence>
<comment type="subunit">
    <text evidence="7">Component of the SMC5-SMC6 complex.</text>
</comment>
<evidence type="ECO:0000256" key="2">
    <source>
        <dbReference type="ARBA" id="ARBA00008997"/>
    </source>
</evidence>
<protein>
    <recommendedName>
        <fullName evidence="7">Non-structural maintenance of chromosomes element 4</fullName>
    </recommendedName>
</protein>
<feature type="compositionally biased region" description="Basic residues" evidence="8">
    <location>
        <begin position="28"/>
        <end position="40"/>
    </location>
</feature>
<feature type="region of interest" description="Disordered" evidence="8">
    <location>
        <begin position="1"/>
        <end position="54"/>
    </location>
</feature>
<comment type="caution">
    <text evidence="10">The sequence shown here is derived from an EMBL/GenBank/DDBJ whole genome shotgun (WGS) entry which is preliminary data.</text>
</comment>
<organism evidence="10 11">
    <name type="scientific">Penstemon davidsonii</name>
    <dbReference type="NCBI Taxonomy" id="160366"/>
    <lineage>
        <taxon>Eukaryota</taxon>
        <taxon>Viridiplantae</taxon>
        <taxon>Streptophyta</taxon>
        <taxon>Embryophyta</taxon>
        <taxon>Tracheophyta</taxon>
        <taxon>Spermatophyta</taxon>
        <taxon>Magnoliopsida</taxon>
        <taxon>eudicotyledons</taxon>
        <taxon>Gunneridae</taxon>
        <taxon>Pentapetalae</taxon>
        <taxon>asterids</taxon>
        <taxon>lamiids</taxon>
        <taxon>Lamiales</taxon>
        <taxon>Plantaginaceae</taxon>
        <taxon>Cheloneae</taxon>
        <taxon>Penstemon</taxon>
    </lineage>
</organism>
<proteinExistence type="inferred from homology"/>
<gene>
    <name evidence="10" type="ORF">RD792_003226</name>
</gene>
<dbReference type="PANTHER" id="PTHR16140:SF0">
    <property type="entry name" value="NON-STRUCTURAL MAINTENANCE OF CHROMOSOMES ELEMENT 4"/>
    <property type="match status" value="1"/>
</dbReference>
<keyword evidence="4 7" id="KW-0233">DNA recombination</keyword>
<dbReference type="PANTHER" id="PTHR16140">
    <property type="entry name" value="NON-STRUCTURAL MAINTENANCE OF CHROMOSOMES ELEMENT 4"/>
    <property type="match status" value="1"/>
</dbReference>
<evidence type="ECO:0000256" key="7">
    <source>
        <dbReference type="RuleBase" id="RU365071"/>
    </source>
</evidence>
<dbReference type="Pfam" id="PF08743">
    <property type="entry name" value="Nse4_C"/>
    <property type="match status" value="1"/>
</dbReference>
<evidence type="ECO:0000256" key="1">
    <source>
        <dbReference type="ARBA" id="ARBA00004123"/>
    </source>
</evidence>
<reference evidence="10 11" key="1">
    <citation type="journal article" date="2023" name="bioRxiv">
        <title>Genome report: Whole genome sequence and annotation of Penstemon davidsonii.</title>
        <authorList>
            <person name="Ostevik K.L."/>
            <person name="Alabady M."/>
            <person name="Zhang M."/>
            <person name="Rausher M.D."/>
        </authorList>
    </citation>
    <scope>NUCLEOTIDE SEQUENCE [LARGE SCALE GENOMIC DNA]</scope>
    <source>
        <strain evidence="10">DNT005</strain>
        <tissue evidence="10">Whole leaf</tissue>
    </source>
</reference>
<keyword evidence="5 7" id="KW-0234">DNA repair</keyword>
<feature type="domain" description="Non-structural maintenance of chromosome element 4 C-terminal" evidence="9">
    <location>
        <begin position="81"/>
        <end position="168"/>
    </location>
</feature>
<keyword evidence="11" id="KW-1185">Reference proteome</keyword>
<evidence type="ECO:0000256" key="6">
    <source>
        <dbReference type="ARBA" id="ARBA00023242"/>
    </source>
</evidence>
<keyword evidence="3 7" id="KW-0227">DNA damage</keyword>
<evidence type="ECO:0000313" key="10">
    <source>
        <dbReference type="EMBL" id="KAK4492421.1"/>
    </source>
</evidence>
<dbReference type="InterPro" id="IPR027786">
    <property type="entry name" value="Nse4/EID"/>
</dbReference>
<comment type="function">
    <text evidence="7">Component of the SMC5-SMC6 complex, that promotes sister chromatid alignment after DNA damage and facilitates double-stranded DNA breaks (DSBs) repair via homologous recombination between sister chromatids.</text>
</comment>